<dbReference type="STRING" id="762845.BCR26_16220"/>
<comment type="similarity">
    <text evidence="4">Belongs to the EsxC family.</text>
</comment>
<comment type="caution">
    <text evidence="6">The sequence shown here is derived from an EMBL/GenBank/DDBJ whole genome shotgun (WGS) entry which is preliminary data.</text>
</comment>
<keyword evidence="3" id="KW-0843">Virulence</keyword>
<dbReference type="OrthoDB" id="2184399at2"/>
<protein>
    <submittedName>
        <fullName evidence="6">Uncharacterized protein</fullName>
    </submittedName>
</protein>
<dbReference type="Pfam" id="PF26323">
    <property type="entry name" value="EsxC"/>
    <property type="match status" value="1"/>
</dbReference>
<sequence>MFLTAEYKQKRDNYKTLKQGLSTTLTQHTSYIEQATEVISQAQNQFGQLSDASGTPNQDTITKIDKLMEKVTTFSKKLSDRNENLATAEVRAAQKYQEYHELYLAEKQREEAYHAEQARLAAESLRREQERRSNPDFSRSNSGASGDDFFTQHKQRSNPFG</sequence>
<keyword evidence="7" id="KW-1185">Reference proteome</keyword>
<evidence type="ECO:0000313" key="7">
    <source>
        <dbReference type="Proteomes" id="UP000095256"/>
    </source>
</evidence>
<dbReference type="RefSeq" id="WP_069699418.1">
    <property type="nucleotide sequence ID" value="NZ_MIEK01000041.1"/>
</dbReference>
<gene>
    <name evidence="6" type="ORF">BCR26_16220</name>
</gene>
<feature type="compositionally biased region" description="Basic and acidic residues" evidence="5">
    <location>
        <begin position="124"/>
        <end position="134"/>
    </location>
</feature>
<evidence type="ECO:0000256" key="5">
    <source>
        <dbReference type="SAM" id="MobiDB-lite"/>
    </source>
</evidence>
<feature type="region of interest" description="Disordered" evidence="5">
    <location>
        <begin position="114"/>
        <end position="161"/>
    </location>
</feature>
<evidence type="ECO:0000256" key="1">
    <source>
        <dbReference type="ARBA" id="ARBA00004613"/>
    </source>
</evidence>
<evidence type="ECO:0000256" key="4">
    <source>
        <dbReference type="ARBA" id="ARBA00093779"/>
    </source>
</evidence>
<accession>A0A1E5KV05</accession>
<organism evidence="6 7">
    <name type="scientific">Enterococcus rivorum</name>
    <dbReference type="NCBI Taxonomy" id="762845"/>
    <lineage>
        <taxon>Bacteria</taxon>
        <taxon>Bacillati</taxon>
        <taxon>Bacillota</taxon>
        <taxon>Bacilli</taxon>
        <taxon>Lactobacillales</taxon>
        <taxon>Enterococcaceae</taxon>
        <taxon>Enterococcus</taxon>
    </lineage>
</organism>
<reference evidence="6 7" key="1">
    <citation type="submission" date="2016-09" db="EMBL/GenBank/DDBJ databases">
        <authorList>
            <person name="Capua I."/>
            <person name="De Benedictis P."/>
            <person name="Joannis T."/>
            <person name="Lombin L.H."/>
            <person name="Cattoli G."/>
        </authorList>
    </citation>
    <scope>NUCLEOTIDE SEQUENCE [LARGE SCALE GENOMIC DNA]</scope>
    <source>
        <strain evidence="6 7">LMG 25899</strain>
    </source>
</reference>
<dbReference type="Proteomes" id="UP000095256">
    <property type="component" value="Unassembled WGS sequence"/>
</dbReference>
<keyword evidence="2" id="KW-0964">Secreted</keyword>
<evidence type="ECO:0000256" key="2">
    <source>
        <dbReference type="ARBA" id="ARBA00022525"/>
    </source>
</evidence>
<name>A0A1E5KV05_9ENTE</name>
<evidence type="ECO:0000313" key="6">
    <source>
        <dbReference type="EMBL" id="OEH81618.1"/>
    </source>
</evidence>
<dbReference type="EMBL" id="MIEK01000041">
    <property type="protein sequence ID" value="OEH81618.1"/>
    <property type="molecule type" value="Genomic_DNA"/>
</dbReference>
<feature type="compositionally biased region" description="Polar residues" evidence="5">
    <location>
        <begin position="135"/>
        <end position="144"/>
    </location>
</feature>
<proteinExistence type="inferred from homology"/>
<dbReference type="InterPro" id="IPR058928">
    <property type="entry name" value="EsxC"/>
</dbReference>
<comment type="subcellular location">
    <subcellularLocation>
        <location evidence="1">Secreted</location>
    </subcellularLocation>
</comment>
<dbReference type="AlphaFoldDB" id="A0A1E5KV05"/>
<evidence type="ECO:0000256" key="3">
    <source>
        <dbReference type="ARBA" id="ARBA00023026"/>
    </source>
</evidence>